<evidence type="ECO:0000259" key="8">
    <source>
        <dbReference type="Pfam" id="PF00361"/>
    </source>
</evidence>
<dbReference type="InterPro" id="IPR001750">
    <property type="entry name" value="ND/Mrp_TM"/>
</dbReference>
<protein>
    <submittedName>
        <fullName evidence="9">NADH-quinone oxidoreductase subunit M</fullName>
    </submittedName>
</protein>
<dbReference type="InterPro" id="IPR010227">
    <property type="entry name" value="NADH_Q_OxRdtase_chainM/4"/>
</dbReference>
<evidence type="ECO:0000256" key="7">
    <source>
        <dbReference type="SAM" id="Phobius"/>
    </source>
</evidence>
<dbReference type="Proteomes" id="UP000309584">
    <property type="component" value="Unassembled WGS sequence"/>
</dbReference>
<dbReference type="PANTHER" id="PTHR43507">
    <property type="entry name" value="NADH-UBIQUINONE OXIDOREDUCTASE CHAIN 4"/>
    <property type="match status" value="1"/>
</dbReference>
<dbReference type="EMBL" id="NXLY01000009">
    <property type="protein sequence ID" value="TKX33748.1"/>
    <property type="molecule type" value="Genomic_DNA"/>
</dbReference>
<comment type="subcellular location">
    <subcellularLocation>
        <location evidence="1">Endomembrane system</location>
        <topology evidence="1">Multi-pass membrane protein</topology>
    </subcellularLocation>
    <subcellularLocation>
        <location evidence="6">Membrane</location>
        <topology evidence="6">Multi-pass membrane protein</topology>
    </subcellularLocation>
</comment>
<feature type="transmembrane region" description="Helical" evidence="7">
    <location>
        <begin position="98"/>
        <end position="114"/>
    </location>
</feature>
<feature type="transmembrane region" description="Helical" evidence="7">
    <location>
        <begin position="291"/>
        <end position="312"/>
    </location>
</feature>
<feature type="transmembrane region" description="Helical" evidence="7">
    <location>
        <begin position="394"/>
        <end position="417"/>
    </location>
</feature>
<feature type="transmembrane region" description="Helical" evidence="7">
    <location>
        <begin position="190"/>
        <end position="211"/>
    </location>
</feature>
<dbReference type="Pfam" id="PF00361">
    <property type="entry name" value="Proton_antipo_M"/>
    <property type="match status" value="1"/>
</dbReference>
<keyword evidence="5 7" id="KW-0472">Membrane</keyword>
<evidence type="ECO:0000256" key="6">
    <source>
        <dbReference type="RuleBase" id="RU000320"/>
    </source>
</evidence>
<evidence type="ECO:0000256" key="5">
    <source>
        <dbReference type="ARBA" id="ARBA00023136"/>
    </source>
</evidence>
<evidence type="ECO:0000256" key="3">
    <source>
        <dbReference type="ARBA" id="ARBA00022692"/>
    </source>
</evidence>
<feature type="transmembrane region" description="Helical" evidence="7">
    <location>
        <begin position="120"/>
        <end position="138"/>
    </location>
</feature>
<dbReference type="InterPro" id="IPR003918">
    <property type="entry name" value="NADH_UbQ_OxRdtase"/>
</dbReference>
<evidence type="ECO:0000313" key="9">
    <source>
        <dbReference type="EMBL" id="TKX33748.1"/>
    </source>
</evidence>
<dbReference type="PRINTS" id="PR01437">
    <property type="entry name" value="NUOXDRDTASE4"/>
</dbReference>
<evidence type="ECO:0000256" key="2">
    <source>
        <dbReference type="ARBA" id="ARBA00009025"/>
    </source>
</evidence>
<reference evidence="9 10" key="1">
    <citation type="submission" date="2018-05" db="EMBL/GenBank/DDBJ databases">
        <title>Novel Campyloabacter and Helicobacter Species and Strains.</title>
        <authorList>
            <person name="Mannion A.J."/>
            <person name="Shen Z."/>
            <person name="Fox J.G."/>
        </authorList>
    </citation>
    <scope>NUCLEOTIDE SEQUENCE [LARGE SCALE GENOMIC DNA]</scope>
    <source>
        <strain evidence="10">MIT10-5678</strain>
    </source>
</reference>
<name>A0ABY2TIR5_9BACT</name>
<evidence type="ECO:0000313" key="10">
    <source>
        <dbReference type="Proteomes" id="UP000309584"/>
    </source>
</evidence>
<keyword evidence="3 6" id="KW-0812">Transmembrane</keyword>
<comment type="caution">
    <text evidence="9">The sequence shown here is derived from an EMBL/GenBank/DDBJ whole genome shotgun (WGS) entry which is preliminary data.</text>
</comment>
<feature type="transmembrane region" description="Helical" evidence="7">
    <location>
        <begin position="261"/>
        <end position="279"/>
    </location>
</feature>
<organism evidence="9 10">
    <name type="scientific">Campylobacter taeniopygiae</name>
    <dbReference type="NCBI Taxonomy" id="2510188"/>
    <lineage>
        <taxon>Bacteria</taxon>
        <taxon>Pseudomonadati</taxon>
        <taxon>Campylobacterota</taxon>
        <taxon>Epsilonproteobacteria</taxon>
        <taxon>Campylobacterales</taxon>
        <taxon>Campylobacteraceae</taxon>
        <taxon>Campylobacter</taxon>
    </lineage>
</organism>
<feature type="transmembrane region" description="Helical" evidence="7">
    <location>
        <begin position="359"/>
        <end position="382"/>
    </location>
</feature>
<dbReference type="NCBIfam" id="TIGR01972">
    <property type="entry name" value="NDH_I_M"/>
    <property type="match status" value="1"/>
</dbReference>
<feature type="transmembrane region" description="Helical" evidence="7">
    <location>
        <begin position="150"/>
        <end position="170"/>
    </location>
</feature>
<dbReference type="RefSeq" id="WP_137624008.1">
    <property type="nucleotide sequence ID" value="NZ_NXLY01000009.1"/>
</dbReference>
<comment type="similarity">
    <text evidence="2">Belongs to the complex I subunit 4 family.</text>
</comment>
<keyword evidence="10" id="KW-1185">Reference proteome</keyword>
<feature type="transmembrane region" description="Helical" evidence="7">
    <location>
        <begin position="438"/>
        <end position="459"/>
    </location>
</feature>
<proteinExistence type="inferred from homology"/>
<evidence type="ECO:0000256" key="4">
    <source>
        <dbReference type="ARBA" id="ARBA00022989"/>
    </source>
</evidence>
<feature type="transmembrane region" description="Helical" evidence="7">
    <location>
        <begin position="72"/>
        <end position="91"/>
    </location>
</feature>
<keyword evidence="4 7" id="KW-1133">Transmembrane helix</keyword>
<accession>A0ABY2TIR5</accession>
<feature type="transmembrane region" description="Helical" evidence="7">
    <location>
        <begin position="231"/>
        <end position="255"/>
    </location>
</feature>
<sequence>MLNYLILFPLAAGLITLILNRGGVKIFSVLASLIILALNAKFFFDGINGVDFEYKLPFKIANLFEYHVGVDSISLVLMLLSSLMIFLSFLFLKIEKKAIVSCIFFLEFAIMGLFSSLDGLLFYVFWEFSLLPLLYIMGVYGKDYRPGIKFFIYAFAGSILMLLALIYQAYATYKLLNVFTFDLEIWKNNASAFSFNEQLLLFGAFFIAFAIKAPLFPLHTWAPKVYANSPILVSMMLVAFKMAPFGFLHFCLPLFPDASVYFIPLIAALCIVSIIYNALIAYRASNLKELIAYSSISHIGVMVLGIFSLNILGITGAIFYMFAHGLVTGSLFLMAELLYKKYGTLEISHYHSLARKAPLFTIFFALILLASISLPLTISFVGEFLALLGIAKVSLLYAFLAGFVIILGAIYMLAVFRKMFFMQQDTNLESFSLHTREIITLVMVAFLIFSLGLAPKIFLNPLEKNVNSLVELMKTRAINQENINFLNHIKGENNVRFR</sequence>
<evidence type="ECO:0000256" key="1">
    <source>
        <dbReference type="ARBA" id="ARBA00004127"/>
    </source>
</evidence>
<gene>
    <name evidence="9" type="ORF">CQA75_05395</name>
</gene>
<feature type="domain" description="NADH:quinone oxidoreductase/Mrp antiporter transmembrane" evidence="8">
    <location>
        <begin position="118"/>
        <end position="404"/>
    </location>
</feature>
<dbReference type="PANTHER" id="PTHR43507:SF1">
    <property type="entry name" value="NADH-UBIQUINONE OXIDOREDUCTASE CHAIN 4"/>
    <property type="match status" value="1"/>
</dbReference>